<comment type="similarity">
    <text evidence="8">Belongs to the NrdR family.</text>
</comment>
<comment type="caution">
    <text evidence="10">The sequence shown here is derived from an EMBL/GenBank/DDBJ whole genome shotgun (WGS) entry which is preliminary data.</text>
</comment>
<keyword evidence="8" id="KW-0862">Zinc</keyword>
<evidence type="ECO:0000256" key="8">
    <source>
        <dbReference type="HAMAP-Rule" id="MF_00440"/>
    </source>
</evidence>
<keyword evidence="6 8" id="KW-0238">DNA-binding</keyword>
<keyword evidence="8" id="KW-0479">Metal-binding</keyword>
<comment type="cofactor">
    <cofactor evidence="8">
        <name>Zn(2+)</name>
        <dbReference type="ChEBI" id="CHEBI:29105"/>
    </cofactor>
    <text evidence="8">Binds 1 zinc ion.</text>
</comment>
<dbReference type="PROSITE" id="PS51161">
    <property type="entry name" value="ATP_CONE"/>
    <property type="match status" value="1"/>
</dbReference>
<dbReference type="Pfam" id="PF22811">
    <property type="entry name" value="Zn_ribbon_NrdR"/>
    <property type="match status" value="1"/>
</dbReference>
<feature type="zinc finger region" evidence="8">
    <location>
        <begin position="3"/>
        <end position="34"/>
    </location>
</feature>
<reference evidence="10 11" key="1">
    <citation type="submission" date="2021-06" db="EMBL/GenBank/DDBJ databases">
        <title>Bacterium isolated from marine sediment.</title>
        <authorList>
            <person name="Zhu K.-L."/>
            <person name="Du Z.-J."/>
            <person name="Liang Q.-Y."/>
        </authorList>
    </citation>
    <scope>NUCLEOTIDE SEQUENCE [LARGE SCALE GENOMIC DNA]</scope>
    <source>
        <strain evidence="10 11">A346</strain>
    </source>
</reference>
<dbReference type="Proteomes" id="UP000755551">
    <property type="component" value="Unassembled WGS sequence"/>
</dbReference>
<keyword evidence="3 8" id="KW-0863">Zinc-finger</keyword>
<dbReference type="EMBL" id="JAHQZT010000003">
    <property type="protein sequence ID" value="MBV0932340.1"/>
    <property type="molecule type" value="Genomic_DNA"/>
</dbReference>
<dbReference type="Pfam" id="PF03477">
    <property type="entry name" value="ATP-cone"/>
    <property type="match status" value="1"/>
</dbReference>
<evidence type="ECO:0000256" key="3">
    <source>
        <dbReference type="ARBA" id="ARBA00022771"/>
    </source>
</evidence>
<evidence type="ECO:0000313" key="11">
    <source>
        <dbReference type="Proteomes" id="UP000755551"/>
    </source>
</evidence>
<evidence type="ECO:0000259" key="9">
    <source>
        <dbReference type="PROSITE" id="PS51161"/>
    </source>
</evidence>
<dbReference type="HAMAP" id="MF_00440">
    <property type="entry name" value="NrdR"/>
    <property type="match status" value="1"/>
</dbReference>
<organism evidence="10 11">
    <name type="scientific">Marinobacterium weihaiense</name>
    <dbReference type="NCBI Taxonomy" id="2851016"/>
    <lineage>
        <taxon>Bacteria</taxon>
        <taxon>Pseudomonadati</taxon>
        <taxon>Pseudomonadota</taxon>
        <taxon>Gammaproteobacteria</taxon>
        <taxon>Oceanospirillales</taxon>
        <taxon>Oceanospirillaceae</taxon>
        <taxon>Marinobacterium</taxon>
    </lineage>
</organism>
<comment type="function">
    <text evidence="8">Negatively regulates transcription of bacterial ribonucleotide reductase nrd genes and operons by binding to NrdR-boxes.</text>
</comment>
<gene>
    <name evidence="8 10" type="primary">nrdR</name>
    <name evidence="10" type="ORF">KTN04_03175</name>
</gene>
<keyword evidence="7 8" id="KW-0804">Transcription</keyword>
<dbReference type="InterPro" id="IPR003796">
    <property type="entry name" value="RNR_NrdR-like"/>
</dbReference>
<evidence type="ECO:0000313" key="10">
    <source>
        <dbReference type="EMBL" id="MBV0932340.1"/>
    </source>
</evidence>
<feature type="domain" description="ATP-cone" evidence="9">
    <location>
        <begin position="49"/>
        <end position="139"/>
    </location>
</feature>
<keyword evidence="5 8" id="KW-0805">Transcription regulation</keyword>
<dbReference type="RefSeq" id="WP_217333767.1">
    <property type="nucleotide sequence ID" value="NZ_JAHQZT010000003.1"/>
</dbReference>
<protein>
    <recommendedName>
        <fullName evidence="8">Transcriptional repressor NrdR</fullName>
    </recommendedName>
</protein>
<evidence type="ECO:0000256" key="4">
    <source>
        <dbReference type="ARBA" id="ARBA00022840"/>
    </source>
</evidence>
<keyword evidence="1 8" id="KW-0678">Repressor</keyword>
<evidence type="ECO:0000256" key="6">
    <source>
        <dbReference type="ARBA" id="ARBA00023125"/>
    </source>
</evidence>
<evidence type="ECO:0000256" key="7">
    <source>
        <dbReference type="ARBA" id="ARBA00023163"/>
    </source>
</evidence>
<evidence type="ECO:0000256" key="2">
    <source>
        <dbReference type="ARBA" id="ARBA00022741"/>
    </source>
</evidence>
<evidence type="ECO:0000256" key="5">
    <source>
        <dbReference type="ARBA" id="ARBA00023015"/>
    </source>
</evidence>
<proteinExistence type="inferred from homology"/>
<dbReference type="InterPro" id="IPR005144">
    <property type="entry name" value="ATP-cone_dom"/>
</dbReference>
<keyword evidence="4 8" id="KW-0067">ATP-binding</keyword>
<accession>A0ABS6M835</accession>
<sequence>MHCPFCGTHETKVVDSRLVAEGQQIRRRRQCISCQERFTTYETAELLMPRVIKTDGSRQPFDEDKLRAGIQRALEKRPVSVEEVEACITRIKQRLRATGERELPSREVGEAVMAELRKLDEVAYVRFASVYRSFQDIREFRDEIERLSNAADDRDEEDSCP</sequence>
<dbReference type="InterPro" id="IPR055173">
    <property type="entry name" value="NrdR-like_N"/>
</dbReference>
<keyword evidence="11" id="KW-1185">Reference proteome</keyword>
<dbReference type="PANTHER" id="PTHR30455:SF2">
    <property type="entry name" value="TRANSCRIPTIONAL REPRESSOR NRDR"/>
    <property type="match status" value="1"/>
</dbReference>
<dbReference type="PANTHER" id="PTHR30455">
    <property type="entry name" value="TRANSCRIPTIONAL REPRESSOR NRDR"/>
    <property type="match status" value="1"/>
</dbReference>
<evidence type="ECO:0000256" key="1">
    <source>
        <dbReference type="ARBA" id="ARBA00022491"/>
    </source>
</evidence>
<name>A0ABS6M835_9GAMM</name>
<keyword evidence="2 8" id="KW-0547">Nucleotide-binding</keyword>
<dbReference type="NCBIfam" id="TIGR00244">
    <property type="entry name" value="transcriptional regulator NrdR"/>
    <property type="match status" value="1"/>
</dbReference>